<protein>
    <submittedName>
        <fullName evidence="2">Ribonuclease E inhibitor RraB</fullName>
    </submittedName>
</protein>
<evidence type="ECO:0000313" key="2">
    <source>
        <dbReference type="EMBL" id="NKG20126.1"/>
    </source>
</evidence>
<keyword evidence="3" id="KW-1185">Reference proteome</keyword>
<dbReference type="Pfam" id="PF06877">
    <property type="entry name" value="RraB"/>
    <property type="match status" value="1"/>
</dbReference>
<reference evidence="2 3" key="1">
    <citation type="submission" date="2020-04" db="EMBL/GenBank/DDBJ databases">
        <title>Paeniglutamicibacter sp. ANT13_2, a novel actinomycete isolated from sediment in Antarctica.</title>
        <authorList>
            <person name="Sakdapetsiri C."/>
            <person name="Pinyakong O."/>
        </authorList>
    </citation>
    <scope>NUCLEOTIDE SEQUENCE [LARGE SCALE GENOMIC DNA]</scope>
    <source>
        <strain evidence="2 3">ANT13_2</strain>
    </source>
</reference>
<name>A0ABX1G3D9_9MICC</name>
<accession>A0ABX1G3D9</accession>
<evidence type="ECO:0000313" key="3">
    <source>
        <dbReference type="Proteomes" id="UP000746595"/>
    </source>
</evidence>
<evidence type="ECO:0000259" key="1">
    <source>
        <dbReference type="Pfam" id="PF06877"/>
    </source>
</evidence>
<dbReference type="RefSeq" id="WP_168150989.1">
    <property type="nucleotide sequence ID" value="NZ_JAAWVT010000001.1"/>
</dbReference>
<dbReference type="Proteomes" id="UP000746595">
    <property type="component" value="Unassembled WGS sequence"/>
</dbReference>
<dbReference type="InterPro" id="IPR036701">
    <property type="entry name" value="RraB-like_sf"/>
</dbReference>
<proteinExistence type="predicted"/>
<dbReference type="Gene3D" id="3.30.70.970">
    <property type="entry name" value="RraB-like"/>
    <property type="match status" value="1"/>
</dbReference>
<gene>
    <name evidence="2" type="ORF">HED64_05280</name>
</gene>
<sequence length="127" mass="14348">MSLTEELAKLREALAERAGLGDQLESKREMEHFVSFRSLREATEATTHFEDAGWQVDADIAQDQHSRFPLRVYRIQRIDVEHAENALRSVHSITLKHGGSYDGFGAVFIEADGTEPRGFFGRLFGNP</sequence>
<dbReference type="SUPFAM" id="SSF89946">
    <property type="entry name" value="Hypothetical protein VC0424"/>
    <property type="match status" value="1"/>
</dbReference>
<dbReference type="EMBL" id="JAAWVT010000001">
    <property type="protein sequence ID" value="NKG20126.1"/>
    <property type="molecule type" value="Genomic_DNA"/>
</dbReference>
<comment type="caution">
    <text evidence="2">The sequence shown here is derived from an EMBL/GenBank/DDBJ whole genome shotgun (WGS) entry which is preliminary data.</text>
</comment>
<organism evidence="2 3">
    <name type="scientific">Paeniglutamicibacter terrestris</name>
    <dbReference type="NCBI Taxonomy" id="2723403"/>
    <lineage>
        <taxon>Bacteria</taxon>
        <taxon>Bacillati</taxon>
        <taxon>Actinomycetota</taxon>
        <taxon>Actinomycetes</taxon>
        <taxon>Micrococcales</taxon>
        <taxon>Micrococcaceae</taxon>
        <taxon>Paeniglutamicibacter</taxon>
    </lineage>
</organism>
<dbReference type="InterPro" id="IPR009671">
    <property type="entry name" value="RraB_dom"/>
</dbReference>
<feature type="domain" description="Regulator of ribonuclease activity B" evidence="1">
    <location>
        <begin position="11"/>
        <end position="105"/>
    </location>
</feature>